<comment type="subcellular location">
    <subcellularLocation>
        <location evidence="1">Cell inner membrane</location>
        <topology evidence="1">Multi-pass membrane protein</topology>
    </subcellularLocation>
</comment>
<dbReference type="NCBIfam" id="TIGR00797">
    <property type="entry name" value="matE"/>
    <property type="match status" value="1"/>
</dbReference>
<feature type="transmembrane region" description="Helical" evidence="10">
    <location>
        <begin position="93"/>
        <end position="115"/>
    </location>
</feature>
<keyword evidence="2" id="KW-0813">Transport</keyword>
<evidence type="ECO:0000313" key="12">
    <source>
        <dbReference type="Proteomes" id="UP000294820"/>
    </source>
</evidence>
<dbReference type="EMBL" id="LT615367">
    <property type="protein sequence ID" value="SLM62742.1"/>
    <property type="molecule type" value="Genomic_DNA"/>
</dbReference>
<feature type="transmembrane region" description="Helical" evidence="10">
    <location>
        <begin position="48"/>
        <end position="72"/>
    </location>
</feature>
<evidence type="ECO:0000256" key="6">
    <source>
        <dbReference type="ARBA" id="ARBA00022989"/>
    </source>
</evidence>
<feature type="transmembrane region" description="Helical" evidence="10">
    <location>
        <begin position="364"/>
        <end position="386"/>
    </location>
</feature>
<dbReference type="KEGG" id="daq:DAQ1742_01805"/>
<sequence>MNVQEKSQEINSYKGAIFKLSYAVYLELISTVASGIIDMIWVARLGGIAVAAVAVATSFENVLMGIMFAVSVGTTILISNRLGTDDLKAVKSYIRSGFICALVFGLSVALISFVFRDQITDVLIGEKSQEIKASVSQFFMIMFPGMIVLYAQMMVDAIFKGHKNTKMPMKTAILANAVIIILDPILIFGWFGAPALGVLGAALATVLGRLVALSWSSYKLINYQDVRNLTHVNPTIPTITGIKNIVFLGFPLSLDFITRMLGTMVLINVVSHFGESYVAAFGIAIKIIIFVTMAYYAIRQASSILLSRRIGEGFPEDSKIITRDACYLGLLITLIAAIILIINPSHLISWFIDDAAVISSAATLLLYLTVYLFPLSFCVGSSGVFVGSGYGTLLTLVTCCGIGLQTLIAITLPYYYHDVVYVWYAMIFGAILQTVLIAYFLWMKIIPQISAQTTRTI</sequence>
<evidence type="ECO:0000256" key="3">
    <source>
        <dbReference type="ARBA" id="ARBA00022449"/>
    </source>
</evidence>
<feature type="transmembrane region" description="Helical" evidence="10">
    <location>
        <begin position="421"/>
        <end position="442"/>
    </location>
</feature>
<evidence type="ECO:0000256" key="2">
    <source>
        <dbReference type="ARBA" id="ARBA00022448"/>
    </source>
</evidence>
<dbReference type="GO" id="GO:0006811">
    <property type="term" value="P:monoatomic ion transport"/>
    <property type="evidence" value="ECO:0007669"/>
    <property type="project" value="UniProtKB-KW"/>
</dbReference>
<dbReference type="InterPro" id="IPR002528">
    <property type="entry name" value="MATE_fam"/>
</dbReference>
<accession>A0A375A9G0</accession>
<keyword evidence="12" id="KW-1185">Reference proteome</keyword>
<evidence type="ECO:0000256" key="5">
    <source>
        <dbReference type="ARBA" id="ARBA00022692"/>
    </source>
</evidence>
<evidence type="ECO:0000256" key="10">
    <source>
        <dbReference type="SAM" id="Phobius"/>
    </source>
</evidence>
<feature type="transmembrane region" description="Helical" evidence="10">
    <location>
        <begin position="171"/>
        <end position="191"/>
    </location>
</feature>
<evidence type="ECO:0000256" key="8">
    <source>
        <dbReference type="ARBA" id="ARBA00023136"/>
    </source>
</evidence>
<feature type="transmembrane region" description="Helical" evidence="10">
    <location>
        <begin position="245"/>
        <end position="270"/>
    </location>
</feature>
<keyword evidence="8 10" id="KW-0472">Membrane</keyword>
<protein>
    <recommendedName>
        <fullName evidence="9">Multidrug-efflux transporter</fullName>
    </recommendedName>
</protein>
<evidence type="ECO:0000256" key="9">
    <source>
        <dbReference type="ARBA" id="ARBA00031636"/>
    </source>
</evidence>
<dbReference type="InterPro" id="IPR050222">
    <property type="entry name" value="MATE_MdtK"/>
</dbReference>
<dbReference type="PIRSF" id="PIRSF006603">
    <property type="entry name" value="DinF"/>
    <property type="match status" value="1"/>
</dbReference>
<dbReference type="PANTHER" id="PTHR43298">
    <property type="entry name" value="MULTIDRUG RESISTANCE PROTEIN NORM-RELATED"/>
    <property type="match status" value="1"/>
</dbReference>
<feature type="transmembrane region" description="Helical" evidence="10">
    <location>
        <begin position="327"/>
        <end position="352"/>
    </location>
</feature>
<keyword evidence="7" id="KW-0406">Ion transport</keyword>
<dbReference type="InterPro" id="IPR048279">
    <property type="entry name" value="MdtK-like"/>
</dbReference>
<dbReference type="AlphaFoldDB" id="A0A375A9G0"/>
<feature type="transmembrane region" description="Helical" evidence="10">
    <location>
        <begin position="197"/>
        <end position="218"/>
    </location>
</feature>
<keyword evidence="3" id="KW-0050">Antiport</keyword>
<evidence type="ECO:0000256" key="7">
    <source>
        <dbReference type="ARBA" id="ARBA00023065"/>
    </source>
</evidence>
<gene>
    <name evidence="11" type="ORF">DAQ1742_01805</name>
</gene>
<dbReference type="PANTHER" id="PTHR43298:SF2">
    <property type="entry name" value="FMN_FAD EXPORTER YEEO-RELATED"/>
    <property type="match status" value="1"/>
</dbReference>
<keyword evidence="4" id="KW-1003">Cell membrane</keyword>
<feature type="transmembrane region" description="Helical" evidence="10">
    <location>
        <begin position="20"/>
        <end position="42"/>
    </location>
</feature>
<proteinExistence type="predicted"/>
<keyword evidence="6 10" id="KW-1133">Transmembrane helix</keyword>
<dbReference type="GO" id="GO:0015297">
    <property type="term" value="F:antiporter activity"/>
    <property type="evidence" value="ECO:0007669"/>
    <property type="project" value="UniProtKB-KW"/>
</dbReference>
<evidence type="ECO:0000256" key="1">
    <source>
        <dbReference type="ARBA" id="ARBA00004429"/>
    </source>
</evidence>
<dbReference type="Pfam" id="PF01554">
    <property type="entry name" value="MatE"/>
    <property type="match status" value="2"/>
</dbReference>
<organism evidence="11 12">
    <name type="scientific">Dickeya aquatica</name>
    <dbReference type="NCBI Taxonomy" id="1401087"/>
    <lineage>
        <taxon>Bacteria</taxon>
        <taxon>Pseudomonadati</taxon>
        <taxon>Pseudomonadota</taxon>
        <taxon>Gammaproteobacteria</taxon>
        <taxon>Enterobacterales</taxon>
        <taxon>Pectobacteriaceae</taxon>
        <taxon>Dickeya</taxon>
    </lineage>
</organism>
<reference evidence="11 12" key="1">
    <citation type="submission" date="2016-09" db="EMBL/GenBank/DDBJ databases">
        <authorList>
            <person name="Reverchon S."/>
            <person name="Nasser W."/>
            <person name="Leonard S."/>
            <person name="Brochier C."/>
            <person name="Duprey A."/>
        </authorList>
    </citation>
    <scope>NUCLEOTIDE SEQUENCE [LARGE SCALE GENOMIC DNA]</scope>
    <source>
        <strain evidence="11 12">174/2</strain>
    </source>
</reference>
<feature type="transmembrane region" description="Helical" evidence="10">
    <location>
        <begin position="135"/>
        <end position="159"/>
    </location>
</feature>
<feature type="transmembrane region" description="Helical" evidence="10">
    <location>
        <begin position="276"/>
        <end position="298"/>
    </location>
</feature>
<keyword evidence="5 10" id="KW-0812">Transmembrane</keyword>
<name>A0A375A9G0_9GAMM</name>
<dbReference type="Proteomes" id="UP000294820">
    <property type="component" value="Chromosome 1"/>
</dbReference>
<dbReference type="GO" id="GO:0005886">
    <property type="term" value="C:plasma membrane"/>
    <property type="evidence" value="ECO:0007669"/>
    <property type="project" value="UniProtKB-SubCell"/>
</dbReference>
<dbReference type="RefSeq" id="WP_051124060.1">
    <property type="nucleotide sequence ID" value="NZ_LT615367.1"/>
</dbReference>
<dbReference type="GO" id="GO:0042910">
    <property type="term" value="F:xenobiotic transmembrane transporter activity"/>
    <property type="evidence" value="ECO:0007669"/>
    <property type="project" value="InterPro"/>
</dbReference>
<feature type="transmembrane region" description="Helical" evidence="10">
    <location>
        <begin position="393"/>
        <end position="415"/>
    </location>
</feature>
<evidence type="ECO:0000256" key="4">
    <source>
        <dbReference type="ARBA" id="ARBA00022475"/>
    </source>
</evidence>
<evidence type="ECO:0000313" key="11">
    <source>
        <dbReference type="EMBL" id="SLM62742.1"/>
    </source>
</evidence>